<feature type="region of interest" description="Disordered" evidence="1">
    <location>
        <begin position="41"/>
        <end position="61"/>
    </location>
</feature>
<organism evidence="2 3">
    <name type="scientific">Pyronema omphalodes (strain CBS 100304)</name>
    <name type="common">Pyronema confluens</name>
    <dbReference type="NCBI Taxonomy" id="1076935"/>
    <lineage>
        <taxon>Eukaryota</taxon>
        <taxon>Fungi</taxon>
        <taxon>Dikarya</taxon>
        <taxon>Ascomycota</taxon>
        <taxon>Pezizomycotina</taxon>
        <taxon>Pezizomycetes</taxon>
        <taxon>Pezizales</taxon>
        <taxon>Pyronemataceae</taxon>
        <taxon>Pyronema</taxon>
    </lineage>
</organism>
<name>U4LHP9_PYROM</name>
<evidence type="ECO:0000313" key="3">
    <source>
        <dbReference type="Proteomes" id="UP000018144"/>
    </source>
</evidence>
<evidence type="ECO:0000313" key="2">
    <source>
        <dbReference type="EMBL" id="CCX31448.1"/>
    </source>
</evidence>
<reference evidence="2 3" key="1">
    <citation type="journal article" date="2013" name="PLoS Genet.">
        <title>The genome and development-dependent transcriptomes of Pyronema confluens: a window into fungal evolution.</title>
        <authorList>
            <person name="Traeger S."/>
            <person name="Altegoer F."/>
            <person name="Freitag M."/>
            <person name="Gabaldon T."/>
            <person name="Kempken F."/>
            <person name="Kumar A."/>
            <person name="Marcet-Houben M."/>
            <person name="Poggeler S."/>
            <person name="Stajich J.E."/>
            <person name="Nowrousian M."/>
        </authorList>
    </citation>
    <scope>NUCLEOTIDE SEQUENCE [LARGE SCALE GENOMIC DNA]</scope>
    <source>
        <strain evidence="3">CBS 100304</strain>
        <tissue evidence="2">Vegetative mycelium</tissue>
    </source>
</reference>
<dbReference type="Proteomes" id="UP000018144">
    <property type="component" value="Unassembled WGS sequence"/>
</dbReference>
<proteinExistence type="predicted"/>
<feature type="compositionally biased region" description="Polar residues" evidence="1">
    <location>
        <begin position="43"/>
        <end position="61"/>
    </location>
</feature>
<keyword evidence="3" id="KW-1185">Reference proteome</keyword>
<dbReference type="EMBL" id="HF935596">
    <property type="protein sequence ID" value="CCX31448.1"/>
    <property type="molecule type" value="Genomic_DNA"/>
</dbReference>
<sequence>MIDPNATPGTPGPTTTQLAPEIARSAIQQTRSIGLAQYHRTVTFPNPSTQTQRQTASKSWP</sequence>
<evidence type="ECO:0000256" key="1">
    <source>
        <dbReference type="SAM" id="MobiDB-lite"/>
    </source>
</evidence>
<accession>U4LHP9</accession>
<protein>
    <submittedName>
        <fullName evidence="2">Uncharacterized protein</fullName>
    </submittedName>
</protein>
<dbReference type="AlphaFoldDB" id="U4LHP9"/>
<gene>
    <name evidence="2" type="ORF">PCON_10795</name>
</gene>